<protein>
    <recommendedName>
        <fullName evidence="2">Thioredoxin domain-containing protein</fullName>
    </recommendedName>
</protein>
<organism evidence="3 4">
    <name type="scientific">Planktomarina temperata RCA23</name>
    <dbReference type="NCBI Taxonomy" id="666509"/>
    <lineage>
        <taxon>Bacteria</taxon>
        <taxon>Pseudomonadati</taxon>
        <taxon>Pseudomonadota</taxon>
        <taxon>Alphaproteobacteria</taxon>
        <taxon>Rhodobacterales</taxon>
        <taxon>Paracoccaceae</taxon>
        <taxon>Planktomarina</taxon>
    </lineage>
</organism>
<reference evidence="3 4" key="1">
    <citation type="journal article" date="2014" name="ISME J.">
        <title>Adaptation of an abundant Roseobacter RCA organism to pelagic systems revealed by genomic and transcriptomic analyses.</title>
        <authorList>
            <person name="Voget S."/>
            <person name="Wemheuer B."/>
            <person name="Brinkhoff T."/>
            <person name="Vollmers J."/>
            <person name="Dietrich S."/>
            <person name="Giebel H.A."/>
            <person name="Beardsley C."/>
            <person name="Sardemann C."/>
            <person name="Bakenhus I."/>
            <person name="Billerbeck S."/>
            <person name="Daniel R."/>
            <person name="Simon M."/>
        </authorList>
    </citation>
    <scope>NUCLEOTIDE SEQUENCE [LARGE SCALE GENOMIC DNA]</scope>
    <source>
        <strain evidence="3 4">RCA23</strain>
    </source>
</reference>
<dbReference type="PROSITE" id="PS51352">
    <property type="entry name" value="THIOREDOXIN_2"/>
    <property type="match status" value="1"/>
</dbReference>
<name>A0AAN0VGZ1_9RHOB</name>
<keyword evidence="4" id="KW-1185">Reference proteome</keyword>
<dbReference type="InterPro" id="IPR013766">
    <property type="entry name" value="Thioredoxin_domain"/>
</dbReference>
<dbReference type="Gene3D" id="3.40.30.10">
    <property type="entry name" value="Glutaredoxin"/>
    <property type="match status" value="1"/>
</dbReference>
<dbReference type="InterPro" id="IPR036249">
    <property type="entry name" value="Thioredoxin-like_sf"/>
</dbReference>
<dbReference type="Pfam" id="PF13462">
    <property type="entry name" value="Thioredoxin_4"/>
    <property type="match status" value="1"/>
</dbReference>
<dbReference type="AlphaFoldDB" id="A0AAN0VGZ1"/>
<dbReference type="SUPFAM" id="SSF52833">
    <property type="entry name" value="Thioredoxin-like"/>
    <property type="match status" value="1"/>
</dbReference>
<sequence>MKKTYVIGLVFVIALGIGAYTVKAPTPSGLTAPGFGAANATEAGEIDTSSILEMTLGAEDAAIQMTEYASYTCPHCRTFHKDVFQKLKADYIDTGKLRFTYREIYFDRYGLWGSIVARCGGADKFFAISDLLYTKQFEWTKGTPAEIAENLRRIGITAGLSQEDVQACFTDGEKAQNLVAWYETNRAEDEISSTPSFIINGVKYANMSYAELQKILDAQ</sequence>
<dbReference type="Proteomes" id="UP000028680">
    <property type="component" value="Chromosome"/>
</dbReference>
<proteinExistence type="predicted"/>
<gene>
    <name evidence="3" type="ORF">RCA23_c00430</name>
</gene>
<evidence type="ECO:0000259" key="2">
    <source>
        <dbReference type="PROSITE" id="PS51352"/>
    </source>
</evidence>
<dbReference type="InterPro" id="IPR012336">
    <property type="entry name" value="Thioredoxin-like_fold"/>
</dbReference>
<accession>A0AAN0VGZ1</accession>
<dbReference type="KEGG" id="ptp:RCA23_c00430"/>
<dbReference type="EMBL" id="CP003984">
    <property type="protein sequence ID" value="AII85616.1"/>
    <property type="molecule type" value="Genomic_DNA"/>
</dbReference>
<comment type="function">
    <text evidence="1">May be required for disulfide bond formation in some proteins.</text>
</comment>
<dbReference type="RefSeq" id="WP_044048436.1">
    <property type="nucleotide sequence ID" value="NZ_CP003984.1"/>
</dbReference>
<evidence type="ECO:0000313" key="3">
    <source>
        <dbReference type="EMBL" id="AII85616.1"/>
    </source>
</evidence>
<evidence type="ECO:0000256" key="1">
    <source>
        <dbReference type="ARBA" id="ARBA00003565"/>
    </source>
</evidence>
<evidence type="ECO:0000313" key="4">
    <source>
        <dbReference type="Proteomes" id="UP000028680"/>
    </source>
</evidence>
<feature type="domain" description="Thioredoxin" evidence="2">
    <location>
        <begin position="26"/>
        <end position="219"/>
    </location>
</feature>